<gene>
    <name evidence="2" type="ORF">Q2T77_15710</name>
</gene>
<dbReference type="SUPFAM" id="SSF51430">
    <property type="entry name" value="NAD(P)-linked oxidoreductase"/>
    <property type="match status" value="1"/>
</dbReference>
<dbReference type="InterPro" id="IPR036812">
    <property type="entry name" value="NAD(P)_OxRdtase_dom_sf"/>
</dbReference>
<dbReference type="InterPro" id="IPR023210">
    <property type="entry name" value="NADP_OxRdtase_dom"/>
</dbReference>
<evidence type="ECO:0000313" key="3">
    <source>
        <dbReference type="Proteomes" id="UP001169027"/>
    </source>
</evidence>
<dbReference type="Gene3D" id="3.20.20.100">
    <property type="entry name" value="NADP-dependent oxidoreductase domain"/>
    <property type="match status" value="1"/>
</dbReference>
<protein>
    <submittedName>
        <fullName evidence="2">Aldo/keto reductase</fullName>
    </submittedName>
</protein>
<name>A0ABT8S497_9BURK</name>
<dbReference type="PANTHER" id="PTHR42686">
    <property type="entry name" value="GH17980P-RELATED"/>
    <property type="match status" value="1"/>
</dbReference>
<dbReference type="InterPro" id="IPR020471">
    <property type="entry name" value="AKR"/>
</dbReference>
<comment type="caution">
    <text evidence="2">The sequence shown here is derived from an EMBL/GenBank/DDBJ whole genome shotgun (WGS) entry which is preliminary data.</text>
</comment>
<accession>A0ABT8S497</accession>
<proteinExistence type="predicted"/>
<evidence type="ECO:0000259" key="1">
    <source>
        <dbReference type="Pfam" id="PF00248"/>
    </source>
</evidence>
<keyword evidence="3" id="KW-1185">Reference proteome</keyword>
<dbReference type="Proteomes" id="UP001169027">
    <property type="component" value="Unassembled WGS sequence"/>
</dbReference>
<dbReference type="PANTHER" id="PTHR42686:SF1">
    <property type="entry name" value="GH17980P-RELATED"/>
    <property type="match status" value="1"/>
</dbReference>
<dbReference type="RefSeq" id="WP_301810687.1">
    <property type="nucleotide sequence ID" value="NZ_JAUJZH010000010.1"/>
</dbReference>
<dbReference type="Pfam" id="PF00248">
    <property type="entry name" value="Aldo_ket_red"/>
    <property type="match status" value="1"/>
</dbReference>
<organism evidence="2 3">
    <name type="scientific">Variovorax ginsengisoli</name>
    <dbReference type="NCBI Taxonomy" id="363844"/>
    <lineage>
        <taxon>Bacteria</taxon>
        <taxon>Pseudomonadati</taxon>
        <taxon>Pseudomonadota</taxon>
        <taxon>Betaproteobacteria</taxon>
        <taxon>Burkholderiales</taxon>
        <taxon>Comamonadaceae</taxon>
        <taxon>Variovorax</taxon>
    </lineage>
</organism>
<dbReference type="EMBL" id="JAUKVY010000010">
    <property type="protein sequence ID" value="MDO1533739.1"/>
    <property type="molecule type" value="Genomic_DNA"/>
</dbReference>
<feature type="domain" description="NADP-dependent oxidoreductase" evidence="1">
    <location>
        <begin position="10"/>
        <end position="164"/>
    </location>
</feature>
<evidence type="ECO:0000313" key="2">
    <source>
        <dbReference type="EMBL" id="MDO1533739.1"/>
    </source>
</evidence>
<sequence>MSDIRISRFIFGTASLFNAGNGRRRRYVLESAVATGFTHFDTAPYYGFGMAEQDLAPVLKAHPGVSFTTKVGLYSPGGENQPSWAIFGRKAVGRLAPAISRPAVDFSVRRAQAALEGSLRRTGRDTVDFYLLHDPPFELVHADEWLRWLEACVRAGKVRHFGLALTADLLRPFLQARSGLCRIVQVLDTLDGREADILRQYGKPLQITYGYVSGAFKQGGDMTVTQILTKAMARCPHSAIIVSTTKPGRMAQYASLPEPAAA</sequence>
<reference evidence="2" key="1">
    <citation type="submission" date="2023-06" db="EMBL/GenBank/DDBJ databases">
        <authorList>
            <person name="Jiang Y."/>
            <person name="Liu Q."/>
        </authorList>
    </citation>
    <scope>NUCLEOTIDE SEQUENCE</scope>
    <source>
        <strain evidence="2">CGMCC 1.12090</strain>
    </source>
</reference>